<evidence type="ECO:0000256" key="2">
    <source>
        <dbReference type="ARBA" id="ARBA00022525"/>
    </source>
</evidence>
<gene>
    <name evidence="9" type="ORF">HMPREF0216_00629</name>
</gene>
<feature type="coiled-coil region" evidence="5">
    <location>
        <begin position="1341"/>
        <end position="1368"/>
    </location>
</feature>
<dbReference type="Pfam" id="PF13320">
    <property type="entry name" value="GH123_cat"/>
    <property type="match status" value="1"/>
</dbReference>
<keyword evidence="7" id="KW-0472">Membrane</keyword>
<keyword evidence="5" id="KW-0175">Coiled coil</keyword>
<keyword evidence="10" id="KW-1185">Reference proteome</keyword>
<dbReference type="Proteomes" id="UP000010420">
    <property type="component" value="Unassembled WGS sequence"/>
</dbReference>
<dbReference type="Gene3D" id="1.20.1270.90">
    <property type="entry name" value="AF1782-like"/>
    <property type="match status" value="2"/>
</dbReference>
<accession>L1QMA9</accession>
<feature type="coiled-coil region" evidence="5">
    <location>
        <begin position="1556"/>
        <end position="1583"/>
    </location>
</feature>
<dbReference type="InterPro" id="IPR019931">
    <property type="entry name" value="LPXTG_anchor"/>
</dbReference>
<dbReference type="SUPFAM" id="SSF49899">
    <property type="entry name" value="Concanavalin A-like lectins/glucanases"/>
    <property type="match status" value="1"/>
</dbReference>
<feature type="transmembrane region" description="Helical" evidence="7">
    <location>
        <begin position="1627"/>
        <end position="1646"/>
    </location>
</feature>
<evidence type="ECO:0000259" key="8">
    <source>
        <dbReference type="SMART" id="SM00635"/>
    </source>
</evidence>
<feature type="domain" description="BIG2" evidence="8">
    <location>
        <begin position="776"/>
        <end position="852"/>
    </location>
</feature>
<dbReference type="NCBIfam" id="TIGR01167">
    <property type="entry name" value="LPXTG_anchor"/>
    <property type="match status" value="1"/>
</dbReference>
<evidence type="ECO:0000256" key="3">
    <source>
        <dbReference type="ARBA" id="ARBA00022729"/>
    </source>
</evidence>
<dbReference type="SMART" id="SM00635">
    <property type="entry name" value="BID_2"/>
    <property type="match status" value="2"/>
</dbReference>
<dbReference type="STRING" id="545697.HMPREF0216_00629"/>
<dbReference type="OrthoDB" id="197680at2"/>
<evidence type="ECO:0000256" key="1">
    <source>
        <dbReference type="ARBA" id="ARBA00022512"/>
    </source>
</evidence>
<proteinExistence type="predicted"/>
<dbReference type="SUPFAM" id="SSF49373">
    <property type="entry name" value="Invasin/intimin cell-adhesion fragments"/>
    <property type="match status" value="2"/>
</dbReference>
<feature type="compositionally biased region" description="Low complexity" evidence="6">
    <location>
        <begin position="1588"/>
        <end position="1618"/>
    </location>
</feature>
<evidence type="ECO:0000256" key="4">
    <source>
        <dbReference type="ARBA" id="ARBA00023088"/>
    </source>
</evidence>
<comment type="caution">
    <text evidence="9">The sequence shown here is derived from an EMBL/GenBank/DDBJ whole genome shotgun (WGS) entry which is preliminary data.</text>
</comment>
<evidence type="ECO:0000256" key="5">
    <source>
        <dbReference type="SAM" id="Coils"/>
    </source>
</evidence>
<protein>
    <submittedName>
        <fullName evidence="9">LPXTG-motif protein cell wall anchor domain protein</fullName>
    </submittedName>
</protein>
<keyword evidence="3" id="KW-0732">Signal</keyword>
<reference evidence="9 10" key="1">
    <citation type="submission" date="2012-05" db="EMBL/GenBank/DDBJ databases">
        <authorList>
            <person name="Weinstock G."/>
            <person name="Sodergren E."/>
            <person name="Lobos E.A."/>
            <person name="Fulton L."/>
            <person name="Fulton R."/>
            <person name="Courtney L."/>
            <person name="Fronick C."/>
            <person name="O'Laughlin M."/>
            <person name="Godfrey J."/>
            <person name="Wilson R.M."/>
            <person name="Miner T."/>
            <person name="Farmer C."/>
            <person name="Delehaunty K."/>
            <person name="Cordes M."/>
            <person name="Minx P."/>
            <person name="Tomlinson C."/>
            <person name="Chen J."/>
            <person name="Wollam A."/>
            <person name="Pepin K.H."/>
            <person name="Bhonagiri V."/>
            <person name="Zhang X."/>
            <person name="Suruliraj S."/>
            <person name="Warren W."/>
            <person name="Mitreva M."/>
            <person name="Mardis E.R."/>
            <person name="Wilson R.K."/>
        </authorList>
    </citation>
    <scope>NUCLEOTIDE SEQUENCE [LARGE SCALE GENOMIC DNA]</scope>
    <source>
        <strain evidence="9 10">DSM 1785</strain>
    </source>
</reference>
<keyword evidence="7" id="KW-0812">Transmembrane</keyword>
<evidence type="ECO:0000256" key="6">
    <source>
        <dbReference type="SAM" id="MobiDB-lite"/>
    </source>
</evidence>
<evidence type="ECO:0000313" key="9">
    <source>
        <dbReference type="EMBL" id="EKY28707.1"/>
    </source>
</evidence>
<dbReference type="InterPro" id="IPR003343">
    <property type="entry name" value="Big_2"/>
</dbReference>
<keyword evidence="2" id="KW-0964">Secreted</keyword>
<dbReference type="Gene3D" id="1.20.1270.70">
    <property type="entry name" value="Designed single chain three-helix bundle"/>
    <property type="match status" value="2"/>
</dbReference>
<dbReference type="SUPFAM" id="SSF50939">
    <property type="entry name" value="Sialidases"/>
    <property type="match status" value="1"/>
</dbReference>
<dbReference type="Pfam" id="PF07554">
    <property type="entry name" value="FIVAR"/>
    <property type="match status" value="5"/>
</dbReference>
<dbReference type="HOGENOM" id="CLU_242422_0_0_9"/>
<dbReference type="CDD" id="cd15482">
    <property type="entry name" value="Sialidase_non-viral"/>
    <property type="match status" value="1"/>
</dbReference>
<feature type="region of interest" description="Disordered" evidence="6">
    <location>
        <begin position="1588"/>
        <end position="1621"/>
    </location>
</feature>
<dbReference type="InterPro" id="IPR036278">
    <property type="entry name" value="Sialidase_sf"/>
</dbReference>
<dbReference type="eggNOG" id="COG1196">
    <property type="taxonomic scope" value="Bacteria"/>
</dbReference>
<dbReference type="Pfam" id="PF00746">
    <property type="entry name" value="Gram_pos_anchor"/>
    <property type="match status" value="1"/>
</dbReference>
<dbReference type="Gene3D" id="2.60.40.1080">
    <property type="match status" value="2"/>
</dbReference>
<dbReference type="Gene3D" id="2.120.10.10">
    <property type="match status" value="1"/>
</dbReference>
<dbReference type="eggNOG" id="COG4409">
    <property type="taxonomic scope" value="Bacteria"/>
</dbReference>
<dbReference type="eggNOG" id="COG5492">
    <property type="taxonomic scope" value="Bacteria"/>
</dbReference>
<feature type="domain" description="BIG2" evidence="8">
    <location>
        <begin position="484"/>
        <end position="561"/>
    </location>
</feature>
<organism evidence="9 10">
    <name type="scientific">Clostridium celatum DSM 1785</name>
    <dbReference type="NCBI Taxonomy" id="545697"/>
    <lineage>
        <taxon>Bacteria</taxon>
        <taxon>Bacillati</taxon>
        <taxon>Bacillota</taxon>
        <taxon>Clostridia</taxon>
        <taxon>Eubacteriales</taxon>
        <taxon>Clostridiaceae</taxon>
        <taxon>Clostridium</taxon>
    </lineage>
</organism>
<keyword evidence="7" id="KW-1133">Transmembrane helix</keyword>
<name>L1QMA9_9CLOT</name>
<dbReference type="EMBL" id="AMEZ01000020">
    <property type="protein sequence ID" value="EKY28707.1"/>
    <property type="molecule type" value="Genomic_DNA"/>
</dbReference>
<dbReference type="InterPro" id="IPR013320">
    <property type="entry name" value="ConA-like_dom_sf"/>
</dbReference>
<dbReference type="Pfam" id="PF22680">
    <property type="entry name" value="Glyco_hydro_123_N_2"/>
    <property type="match status" value="1"/>
</dbReference>
<dbReference type="eggNOG" id="COG3934">
    <property type="taxonomic scope" value="Bacteria"/>
</dbReference>
<evidence type="ECO:0000256" key="7">
    <source>
        <dbReference type="SAM" id="Phobius"/>
    </source>
</evidence>
<dbReference type="Pfam" id="PF13385">
    <property type="entry name" value="Laminin_G_3"/>
    <property type="match status" value="1"/>
</dbReference>
<keyword evidence="4" id="KW-0572">Peptidoglycan-anchor</keyword>
<dbReference type="PATRIC" id="fig|545697.3.peg.623"/>
<dbReference type="Pfam" id="PF02368">
    <property type="entry name" value="Big_2"/>
    <property type="match status" value="2"/>
</dbReference>
<keyword evidence="1" id="KW-0134">Cell wall</keyword>
<dbReference type="InterPro" id="IPR053850">
    <property type="entry name" value="Glyco_hydro_123_N_2"/>
</dbReference>
<dbReference type="InterPro" id="IPR025150">
    <property type="entry name" value="GH123_cat"/>
</dbReference>
<dbReference type="Gene3D" id="2.60.120.200">
    <property type="match status" value="1"/>
</dbReference>
<evidence type="ECO:0000313" key="10">
    <source>
        <dbReference type="Proteomes" id="UP000010420"/>
    </source>
</evidence>
<feature type="coiled-coil region" evidence="5">
    <location>
        <begin position="1423"/>
        <end position="1450"/>
    </location>
</feature>
<sequence length="1652" mass="183195">MPDVLYTEGPVNVEFNALQPIWVEINVPENATSGVYEGTVTVTADGVDDIVFNYALEVLDVTMPSSSEYEFDFEAWQYPYSSAEYYGVEPFSEEHLAILTPHMLKYKELGGHAITASIVEEAWGGQTYSENEIRYPSMIKWTRNADGTFSFDYTDFDKWVQFNKDLGIGDKIVCYSMIPWGNNVKYYDEASGTTMVENLPAGTTRYEEVWLQFLNKLVIHLDEKGWFDDTYIGIDERSNMDKAFDVIDKVKNRHDKVLKKAAAMDHFSTSYKYITDRVDDLSVGSTAAKGSLADYKNFVAERAEAEKEYKTTIYTCTEHFPNSLALSMPGESYWTMMFTAAQGATGYMRWAFDAWVQDPLRDTTHWAFEAGDTFLIYPDEKDSENITSKTSVRLEKMAEGIRDVNKLYMMQNEVPSLKADIDNLLATVKLNYTGTKNGVGDHGGAKYATDETRAMIPDDMAAIKAEIKNITEKYIELRDGGVNTIDSVEINNGNQEMNLGEKLSLNVTVMPENALNKEVIWTSSNTSVATVNSQGVVTGVKVGTVQITATSAQDSSKKSTINLVVNKKAIEEEAKVAYYSFDNIDGNVVENVWADGSLYNGTINGPVVVEGKSGNALNFIAGTNNVEIESPANLPENWTIAFWVNRGNEEGTASVMWDGRTATGSSELNSVSVDLAVGVGANASKPGVHVNQGTLSFPTEIAKNQWLHVAYTNSVAEGLALYVNGEKIGTTNAYTKNNPMKAPLEFIGGRGFVGQLDELKVYNRALTAEEIIEAKAVNGLNVDTNYKEIYINESVQIIAELISDKAEDNIIFTSDNENIATVSENGLVTGVAYGDTFITVSNESGEYSETVDIRVNRRINYQNTLETYEIPAEEQIVIDREDGQYLGQPDTILLDDDKTLLTVYPKGHGFGEALLSKSTDGGLTWEKRVPVNETWVNSEETPTIYKLDFVDGSQKLISISGGPEWHGSTFRGFKTSISDDNGETWGDYTEWNTGIRTIVAMASLIQLKDENGNYIDKWMGVFHDYGYVNYKTYLTFDENGQEQWSDPEPYLSEYRTLESTYQICEVGMFRSPDGNRIVALARSQSHKHTSTIFYSDDEGETWSRPREVQGSLNGERHKAVYDPISGRLLISFREIKLDTNLDGNTSDGDWMAGDWIGWVGTYEDLMNGNDGEYRIRLAKDYTNSAKAGDTGYAGNVVMSDGTFFLNSYGNFDTNTNNNTYIIGLRFKLGEIDNALGKVNRESLKVLLQEVEGLNGELYTEESYSVLMNVYNEAREIYEDNSSAQAQIDSIVVELNAAKENLKEADVTPEPEVNKELLKSTIDYAQSVKEQGALEGLVPVVVKEFNSSLEQAQEIYANVKATEAEVEAACNRLLQAIWMLEFEVGDKDALKAIIDIAEALVEGDYTSESWSKLQSALVSAGKVYEDENALVEEVNKAIADLQEAIDGLVKNNVNKDALQNLINMINGLSDKEDQYIELTWANLKAELTGALVVLENENSTQEDVDSAYNKLMRAYLQLRLKPSKDLLEDLLNKVNELDSSKYTVATWRSVEEAVERASKILEDSSATEKEIVEAEEELRVAISNLKEVSVSDNSSNSNNRSNNSASGNTNNGGASTNSGKLPQTGGTSALMVVLVGAIIAGAGFFMFKKKKTN</sequence>
<dbReference type="InterPro" id="IPR008964">
    <property type="entry name" value="Invasin/intimin_cell_adhesion"/>
</dbReference>